<dbReference type="Proteomes" id="UP000235145">
    <property type="component" value="Unassembled WGS sequence"/>
</dbReference>
<keyword evidence="2 4" id="KW-0863">Zinc-finger</keyword>
<name>A0A9R1UFL8_LACSA</name>
<proteinExistence type="predicted"/>
<evidence type="ECO:0000256" key="4">
    <source>
        <dbReference type="PROSITE-ProRule" id="PRU00325"/>
    </source>
</evidence>
<feature type="signal peptide" evidence="6">
    <location>
        <begin position="1"/>
        <end position="25"/>
    </location>
</feature>
<evidence type="ECO:0000313" key="8">
    <source>
        <dbReference type="EMBL" id="KAJ0186485.1"/>
    </source>
</evidence>
<gene>
    <name evidence="8" type="ORF">LSAT_V11C900482230</name>
</gene>
<feature type="region of interest" description="Disordered" evidence="5">
    <location>
        <begin position="118"/>
        <end position="152"/>
    </location>
</feature>
<comment type="caution">
    <text evidence="8">The sequence shown here is derived from an EMBL/GenBank/DDBJ whole genome shotgun (WGS) entry which is preliminary data.</text>
</comment>
<evidence type="ECO:0000256" key="2">
    <source>
        <dbReference type="ARBA" id="ARBA00022771"/>
    </source>
</evidence>
<protein>
    <recommendedName>
        <fullName evidence="7">SWIM-type domain-containing protein</fullName>
    </recommendedName>
</protein>
<evidence type="ECO:0000256" key="5">
    <source>
        <dbReference type="SAM" id="MobiDB-lite"/>
    </source>
</evidence>
<evidence type="ECO:0000256" key="3">
    <source>
        <dbReference type="ARBA" id="ARBA00022833"/>
    </source>
</evidence>
<dbReference type="InterPro" id="IPR007527">
    <property type="entry name" value="Znf_SWIM"/>
</dbReference>
<accession>A0A9R1UFL8</accession>
<dbReference type="InterPro" id="IPR018289">
    <property type="entry name" value="MULE_transposase_dom"/>
</dbReference>
<dbReference type="PROSITE" id="PS50966">
    <property type="entry name" value="ZF_SWIM"/>
    <property type="match status" value="1"/>
</dbReference>
<evidence type="ECO:0000256" key="6">
    <source>
        <dbReference type="SAM" id="SignalP"/>
    </source>
</evidence>
<dbReference type="PANTHER" id="PTHR31973:SF185">
    <property type="entry name" value="TRANSPOSASE, MUDR, PLANT, MULE TRANSPOSASE DOMAIN-CONTAINING PROTEIN"/>
    <property type="match status" value="1"/>
</dbReference>
<dbReference type="Pfam" id="PF04434">
    <property type="entry name" value="SWIM"/>
    <property type="match status" value="1"/>
</dbReference>
<dbReference type="Pfam" id="PF10551">
    <property type="entry name" value="MULE"/>
    <property type="match status" value="1"/>
</dbReference>
<dbReference type="EMBL" id="NBSK02000009">
    <property type="protein sequence ID" value="KAJ0186485.1"/>
    <property type="molecule type" value="Genomic_DNA"/>
</dbReference>
<reference evidence="8 9" key="1">
    <citation type="journal article" date="2017" name="Nat. Commun.">
        <title>Genome assembly with in vitro proximity ligation data and whole-genome triplication in lettuce.</title>
        <authorList>
            <person name="Reyes-Chin-Wo S."/>
            <person name="Wang Z."/>
            <person name="Yang X."/>
            <person name="Kozik A."/>
            <person name="Arikit S."/>
            <person name="Song C."/>
            <person name="Xia L."/>
            <person name="Froenicke L."/>
            <person name="Lavelle D.O."/>
            <person name="Truco M.J."/>
            <person name="Xia R."/>
            <person name="Zhu S."/>
            <person name="Xu C."/>
            <person name="Xu H."/>
            <person name="Xu X."/>
            <person name="Cox K."/>
            <person name="Korf I."/>
            <person name="Meyers B.C."/>
            <person name="Michelmore R.W."/>
        </authorList>
    </citation>
    <scope>NUCLEOTIDE SEQUENCE [LARGE SCALE GENOMIC DNA]</scope>
    <source>
        <strain evidence="9">cv. Salinas</strain>
        <tissue evidence="8">Seedlings</tissue>
    </source>
</reference>
<dbReference type="InterPro" id="IPR006564">
    <property type="entry name" value="Znf_PMZ"/>
</dbReference>
<organism evidence="8 9">
    <name type="scientific">Lactuca sativa</name>
    <name type="common">Garden lettuce</name>
    <dbReference type="NCBI Taxonomy" id="4236"/>
    <lineage>
        <taxon>Eukaryota</taxon>
        <taxon>Viridiplantae</taxon>
        <taxon>Streptophyta</taxon>
        <taxon>Embryophyta</taxon>
        <taxon>Tracheophyta</taxon>
        <taxon>Spermatophyta</taxon>
        <taxon>Magnoliopsida</taxon>
        <taxon>eudicotyledons</taxon>
        <taxon>Gunneridae</taxon>
        <taxon>Pentapetalae</taxon>
        <taxon>asterids</taxon>
        <taxon>campanulids</taxon>
        <taxon>Asterales</taxon>
        <taxon>Asteraceae</taxon>
        <taxon>Cichorioideae</taxon>
        <taxon>Cichorieae</taxon>
        <taxon>Lactucinae</taxon>
        <taxon>Lactuca</taxon>
    </lineage>
</organism>
<dbReference type="InterPro" id="IPR004332">
    <property type="entry name" value="Transposase_MuDR"/>
</dbReference>
<dbReference type="SMART" id="SM00575">
    <property type="entry name" value="ZnF_PMZ"/>
    <property type="match status" value="1"/>
</dbReference>
<evidence type="ECO:0000256" key="1">
    <source>
        <dbReference type="ARBA" id="ARBA00022723"/>
    </source>
</evidence>
<evidence type="ECO:0000313" key="9">
    <source>
        <dbReference type="Proteomes" id="UP000235145"/>
    </source>
</evidence>
<dbReference type="Pfam" id="PF03108">
    <property type="entry name" value="DBD_Tnp_Mut"/>
    <property type="match status" value="1"/>
</dbReference>
<dbReference type="AlphaFoldDB" id="A0A9R1UFL8"/>
<feature type="chain" id="PRO_5040419587" description="SWIM-type domain-containing protein" evidence="6">
    <location>
        <begin position="26"/>
        <end position="712"/>
    </location>
</feature>
<feature type="domain" description="SWIM-type" evidence="7">
    <location>
        <begin position="654"/>
        <end position="695"/>
    </location>
</feature>
<evidence type="ECO:0000259" key="7">
    <source>
        <dbReference type="PROSITE" id="PS50966"/>
    </source>
</evidence>
<keyword evidence="9" id="KW-1185">Reference proteome</keyword>
<keyword evidence="1" id="KW-0479">Metal-binding</keyword>
<sequence>MSVRVICKMSFVILCTGGSWQLVNGVEVYVRNNVKNYGLNLHPNIDHEMLLQMIRSKAHVLNSHICLSFKHPELGYVMELGDETDVFQLRHVMSESKKTVHLYLTVVDEEQVVVNNQFNPTKTNRGRRESQCDGNRSRGRGNDTFVSDNDKEPKVGMTELQRENLFEFGKVPKIDDRRCEEKSNEGWSDDEYTQRKTAFNPWYCIPSIPDCPEPILEPRPFHSLGLNDKLFVNQTYNTKKELAFVIKFKAVREKFQIKVEKSSKSRYQVVCMQENCHWCLYACVIKGTEMFEIKTFNDEHTCSSLLIHPNHRQANSEVVGTIIHNIMGQGSLRVWKPNDIYRDMNALLQINMSYSQAWHAREFALGLMMGTPEESFSKLPIYFHNLKKHNPGTVAYIKTDSDDRFEYCFFAIGCAIRAFRECCRKVIIMDGTILHAVAMDGNNQILPIGYGICPKETTDSWTWFLEKLHECIGDVEGLTMVRDKAPVIVVSIQNVFPNAQHGLCGFHLIGNIVQTFGKTKKTTILFWKLVRAYKTTKFEFYWGRLRNIRDDVATYLSQIPREKWTGAYCPTTRYDYMTSNSARSMNVVSNKARKLSILPLLEFFRSLMQKWFYKRRMAAEKSTTILTKWAEDMVKKNKKGIQGWLVSGVNNTTYQVHDFKSGGIVNLREKTCSCRYWQLTGLPCGHVIMVLTHLKNDCCGHMAIDAYKIDTY</sequence>
<dbReference type="GO" id="GO:0008270">
    <property type="term" value="F:zinc ion binding"/>
    <property type="evidence" value="ECO:0007669"/>
    <property type="project" value="UniProtKB-KW"/>
</dbReference>
<dbReference type="PANTHER" id="PTHR31973">
    <property type="entry name" value="POLYPROTEIN, PUTATIVE-RELATED"/>
    <property type="match status" value="1"/>
</dbReference>
<keyword evidence="6" id="KW-0732">Signal</keyword>
<keyword evidence="3" id="KW-0862">Zinc</keyword>